<gene>
    <name evidence="1" type="ORF">ETE75_20480</name>
</gene>
<evidence type="ECO:0000313" key="1">
    <source>
        <dbReference type="EMBL" id="TCX36640.1"/>
    </source>
</evidence>
<reference evidence="1" key="1">
    <citation type="submission" date="2019-01" db="EMBL/GenBank/DDBJ databases">
        <authorList>
            <person name="Lista F."/>
            <person name="Anselmo A."/>
        </authorList>
    </citation>
    <scope>NUCLEOTIDE SEQUENCE</scope>
    <source>
        <strain evidence="1">13S</strain>
    </source>
</reference>
<dbReference type="RefSeq" id="WP_009484933.1">
    <property type="nucleotide sequence ID" value="NZ_BIIV01000020.1"/>
</dbReference>
<sequence length="164" mass="18497">MGLNINTLNLKKAQSRLSNSQKAYKRVLVSEMAKLANVAQRMARAMAPMETGSLESAIFARVVKTGYDSLHIEMKVDESRPRQSSGAVKVKPGTTVGDYAIYMEKHKYSLGAGSILKQMTQGPVDTRRVNVGRRYMERAVEYIRKRFPEIVENSARKAGFIRRR</sequence>
<evidence type="ECO:0008006" key="2">
    <source>
        <dbReference type="Google" id="ProtNLM"/>
    </source>
</evidence>
<protein>
    <recommendedName>
        <fullName evidence="2">HK97 gp10 family phage protein</fullName>
    </recommendedName>
</protein>
<dbReference type="AlphaFoldDB" id="A0A483J021"/>
<name>A0A483J021_KLEPN</name>
<comment type="caution">
    <text evidence="1">The sequence shown here is derived from an EMBL/GenBank/DDBJ whole genome shotgun (WGS) entry which is preliminary data.</text>
</comment>
<dbReference type="EMBL" id="SDCJ01000016">
    <property type="protein sequence ID" value="TCX36640.1"/>
    <property type="molecule type" value="Genomic_DNA"/>
</dbReference>
<organism evidence="1">
    <name type="scientific">Klebsiella pneumoniae</name>
    <dbReference type="NCBI Taxonomy" id="573"/>
    <lineage>
        <taxon>Bacteria</taxon>
        <taxon>Pseudomonadati</taxon>
        <taxon>Pseudomonadota</taxon>
        <taxon>Gammaproteobacteria</taxon>
        <taxon>Enterobacterales</taxon>
        <taxon>Enterobacteriaceae</taxon>
        <taxon>Klebsiella/Raoultella group</taxon>
        <taxon>Klebsiella</taxon>
        <taxon>Klebsiella pneumoniae complex</taxon>
    </lineage>
</organism>
<proteinExistence type="predicted"/>
<accession>A0A483J021</accession>